<organism evidence="9 10">
    <name type="scientific">Robiginitalea aurantiaca</name>
    <dbReference type="NCBI Taxonomy" id="3056915"/>
    <lineage>
        <taxon>Bacteria</taxon>
        <taxon>Pseudomonadati</taxon>
        <taxon>Bacteroidota</taxon>
        <taxon>Flavobacteriia</taxon>
        <taxon>Flavobacteriales</taxon>
        <taxon>Flavobacteriaceae</taxon>
        <taxon>Robiginitalea</taxon>
    </lineage>
</organism>
<dbReference type="InterPro" id="IPR001764">
    <property type="entry name" value="Glyco_hydro_3_N"/>
</dbReference>
<evidence type="ECO:0000259" key="8">
    <source>
        <dbReference type="Pfam" id="PF00933"/>
    </source>
</evidence>
<protein>
    <recommendedName>
        <fullName evidence="3">beta-N-acetylhexosaminidase</fullName>
        <ecNumber evidence="3">3.2.1.52</ecNumber>
    </recommendedName>
</protein>
<dbReference type="EC" id="3.2.1.52" evidence="3"/>
<gene>
    <name evidence="9" type="ORF">QU605_13925</name>
</gene>
<dbReference type="InterPro" id="IPR001466">
    <property type="entry name" value="Beta-lactam-related"/>
</dbReference>
<reference evidence="9" key="1">
    <citation type="submission" date="2023-06" db="EMBL/GenBank/DDBJ databases">
        <title>Robiginitalea aurantiacus sp. nov. and Algoriphagus sediminis sp. nov., isolated from coastal sediment.</title>
        <authorList>
            <person name="Zhou Z.Y."/>
            <person name="An J."/>
            <person name="Jia Y.W."/>
            <person name="Du Z.J."/>
        </authorList>
    </citation>
    <scope>NUCLEOTIDE SEQUENCE</scope>
    <source>
        <strain evidence="9">M39</strain>
    </source>
</reference>
<feature type="domain" description="Beta-lactamase-related" evidence="7">
    <location>
        <begin position="600"/>
        <end position="952"/>
    </location>
</feature>
<dbReference type="PANTHER" id="PTHR30480">
    <property type="entry name" value="BETA-HEXOSAMINIDASE-RELATED"/>
    <property type="match status" value="1"/>
</dbReference>
<dbReference type="SUPFAM" id="SSF56601">
    <property type="entry name" value="beta-lactamase/transpeptidase-like"/>
    <property type="match status" value="1"/>
</dbReference>
<evidence type="ECO:0000256" key="6">
    <source>
        <dbReference type="SAM" id="SignalP"/>
    </source>
</evidence>
<dbReference type="Proteomes" id="UP001174839">
    <property type="component" value="Unassembled WGS sequence"/>
</dbReference>
<dbReference type="Pfam" id="PF00144">
    <property type="entry name" value="Beta-lactamase"/>
    <property type="match status" value="1"/>
</dbReference>
<feature type="domain" description="Glycoside hydrolase family 3 N-terminal" evidence="8">
    <location>
        <begin position="49"/>
        <end position="365"/>
    </location>
</feature>
<dbReference type="RefSeq" id="WP_289725936.1">
    <property type="nucleotide sequence ID" value="NZ_JAUDUY010000011.1"/>
</dbReference>
<evidence type="ECO:0000313" key="10">
    <source>
        <dbReference type="Proteomes" id="UP001174839"/>
    </source>
</evidence>
<evidence type="ECO:0000259" key="7">
    <source>
        <dbReference type="Pfam" id="PF00144"/>
    </source>
</evidence>
<proteinExistence type="inferred from homology"/>
<evidence type="ECO:0000256" key="3">
    <source>
        <dbReference type="ARBA" id="ARBA00012663"/>
    </source>
</evidence>
<name>A0ABT7WI29_9FLAO</name>
<comment type="catalytic activity">
    <reaction evidence="1">
        <text>Hydrolysis of terminal non-reducing N-acetyl-D-hexosamine residues in N-acetyl-beta-D-hexosaminides.</text>
        <dbReference type="EC" id="3.2.1.52"/>
    </reaction>
</comment>
<evidence type="ECO:0000256" key="2">
    <source>
        <dbReference type="ARBA" id="ARBA00005336"/>
    </source>
</evidence>
<comment type="caution">
    <text evidence="9">The sequence shown here is derived from an EMBL/GenBank/DDBJ whole genome shotgun (WGS) entry which is preliminary data.</text>
</comment>
<keyword evidence="4 9" id="KW-0378">Hydrolase</keyword>
<feature type="chain" id="PRO_5046234056" description="beta-N-acetylhexosaminidase" evidence="6">
    <location>
        <begin position="25"/>
        <end position="975"/>
    </location>
</feature>
<dbReference type="SUPFAM" id="SSF51445">
    <property type="entry name" value="(Trans)glycosidases"/>
    <property type="match status" value="1"/>
</dbReference>
<dbReference type="Pfam" id="PF00933">
    <property type="entry name" value="Glyco_hydro_3"/>
    <property type="match status" value="1"/>
</dbReference>
<comment type="similarity">
    <text evidence="2">Belongs to the glycosyl hydrolase 3 family.</text>
</comment>
<feature type="signal peptide" evidence="6">
    <location>
        <begin position="1"/>
        <end position="24"/>
    </location>
</feature>
<dbReference type="InterPro" id="IPR036962">
    <property type="entry name" value="Glyco_hydro_3_N_sf"/>
</dbReference>
<dbReference type="EMBL" id="JAUDUY010000011">
    <property type="protein sequence ID" value="MDM9632571.1"/>
    <property type="molecule type" value="Genomic_DNA"/>
</dbReference>
<evidence type="ECO:0000256" key="1">
    <source>
        <dbReference type="ARBA" id="ARBA00001231"/>
    </source>
</evidence>
<dbReference type="InterPro" id="IPR036881">
    <property type="entry name" value="Glyco_hydro_3_C_sf"/>
</dbReference>
<dbReference type="InterPro" id="IPR050226">
    <property type="entry name" value="NagZ_Beta-hexosaminidase"/>
</dbReference>
<accession>A0ABT7WI29</accession>
<evidence type="ECO:0000256" key="5">
    <source>
        <dbReference type="ARBA" id="ARBA00023295"/>
    </source>
</evidence>
<evidence type="ECO:0000313" key="9">
    <source>
        <dbReference type="EMBL" id="MDM9632571.1"/>
    </source>
</evidence>
<keyword evidence="5" id="KW-0326">Glycosidase</keyword>
<dbReference type="Gene3D" id="3.40.50.1700">
    <property type="entry name" value="Glycoside hydrolase family 3 C-terminal domain"/>
    <property type="match status" value="1"/>
</dbReference>
<dbReference type="GO" id="GO:0016787">
    <property type="term" value="F:hydrolase activity"/>
    <property type="evidence" value="ECO:0007669"/>
    <property type="project" value="UniProtKB-KW"/>
</dbReference>
<keyword evidence="6" id="KW-0732">Signal</keyword>
<dbReference type="Gene3D" id="3.40.710.10">
    <property type="entry name" value="DD-peptidase/beta-lactamase superfamily"/>
    <property type="match status" value="1"/>
</dbReference>
<dbReference type="PRINTS" id="PR00133">
    <property type="entry name" value="GLHYDRLASE3"/>
</dbReference>
<sequence length="975" mass="108777">MRGFKLLAIILVSLLLPGWGAAQSDPLISPDTTAQAQWVEAQYANMTQEARVGQLFMPMITSESGKEEGALSKAEKWISEYGIGGLIFSRGTPHAQARLTNALQESSRVPLLIGLDAEWGLAMRLDSTYSFPWNMTLGAIQDTLLIKDIGRQMGTQLRQMGVHLNFAPVVDINTNVKNPIIGNRSFGENPEKVSQHAVALMKGMQQAGILTTAKHFPGHGDTEVDSHKALPQVMFDRQRLDTVELVPFRNLIKEGLDAIMIAHLDVPALTGVPGEPTSLSPKLMRTVLKRELGFQGLICTDALNMKGVTGYEGVDNASLGAFMAGNDLLLMPENLETDYAAVLEAYMVGKISESRMATSVKKILKAKYKAGLHRYVPIETTTLTQNLNSLDNELLGERAMEGAITVLKNRADIIGIKNLENKKIAYVRFGDADHLPFLERLRQYAEIDEVSANDIGTLNRKLKEYNLVIIGMHQSNESPYKKHSFSEKELFWLEEISRQPTSNSILAVFAKPYILSDVLSFDRVDGLVMSYQNSVIAQQTTAELLFGVFEAKGRLPVTAHPTFPAGSGETTQLLNRLGYSVPNRVGLDAHRLSRVDSLMQIGLDSLMFPGAQVLIARHGQVVFHKAYGKPTYDSEQEVSTTDLYDLASLTKILATLPMLMEMEETGRISFETTFGELNPDYAETELRDVTVLKALSHYGRLPAWIAFYLDTLNKDRRPSPDFYRPNPADGFSIQVAERMYLSDAYNDSIYNRIGRQSLKSNRYRYSDVPYYVFKKFIEDSYNEPLDELTNAYFYKSLGATQTTYRPLEHFPKSQIMPTEVDNYYRYQVVRGFVHDMGAAMQGGVGGHAGLFSNANDVAKIMQMYLQGGNYGGKQFLNSRTIEKFNKCYFCNKNVRRGVGFDKPQLEEPGPTCGCVSHRSFGHSGFTGTFTWADPDTGLVYVFLSNRTYPSSSNTMLIQSGLRSRIQQAIYDSLIN</sequence>
<dbReference type="InterPro" id="IPR012338">
    <property type="entry name" value="Beta-lactam/transpept-like"/>
</dbReference>
<dbReference type="Gene3D" id="3.20.20.300">
    <property type="entry name" value="Glycoside hydrolase, family 3, N-terminal domain"/>
    <property type="match status" value="1"/>
</dbReference>
<keyword evidence="10" id="KW-1185">Reference proteome</keyword>
<dbReference type="InterPro" id="IPR017853">
    <property type="entry name" value="GH"/>
</dbReference>
<evidence type="ECO:0000256" key="4">
    <source>
        <dbReference type="ARBA" id="ARBA00022801"/>
    </source>
</evidence>
<dbReference type="PANTHER" id="PTHR30480:SF13">
    <property type="entry name" value="BETA-HEXOSAMINIDASE"/>
    <property type="match status" value="1"/>
</dbReference>